<feature type="domain" description="DUF7730" evidence="2">
    <location>
        <begin position="97"/>
        <end position="325"/>
    </location>
</feature>
<dbReference type="OrthoDB" id="4757095at2759"/>
<evidence type="ECO:0000256" key="1">
    <source>
        <dbReference type="SAM" id="MobiDB-lite"/>
    </source>
</evidence>
<evidence type="ECO:0000313" key="4">
    <source>
        <dbReference type="Proteomes" id="UP000193144"/>
    </source>
</evidence>
<feature type="compositionally biased region" description="Basic and acidic residues" evidence="1">
    <location>
        <begin position="37"/>
        <end position="48"/>
    </location>
</feature>
<dbReference type="Pfam" id="PF24864">
    <property type="entry name" value="DUF7730"/>
    <property type="match status" value="1"/>
</dbReference>
<evidence type="ECO:0000259" key="2">
    <source>
        <dbReference type="Pfam" id="PF24864"/>
    </source>
</evidence>
<sequence length="395" mass="45202">MRVSSLAASIACGPIVCLYVAFAACCCPGRLRRTASDAGDKKRFEQRQKLAPRPLPVRPLERTLTLPSDPEGVANEKAFWYKEGNDRLPPRKTIDQSERSRLMQLPLELRQMIWRHALGDRTMHIILKPHKVGHMVCKAPDPDDNGCQLGYNAHGLYRECCWGTVDFANMWSPTSGADEPTDGDITPLLRTCRQIYSESINFLYSTNTFSFNDLDCIRYFSATILPSRFSLLRSLSLAWQFTWPIYDPIAQRLLLSNPALYPPEDEATWEETWRIISTLPNLEYLRADLLHFDGFRDNGEDMVLKPLWKVTRPKRFVVSVSWKGEEVRDAPFVLVRQKRGVRRSGIIKWRGGCWANLVEMFLIPSSRVREVGLEGVAWLGIRLERPGAWMGCDVI</sequence>
<dbReference type="EMBL" id="MCFA01000025">
    <property type="protein sequence ID" value="ORY15420.1"/>
    <property type="molecule type" value="Genomic_DNA"/>
</dbReference>
<feature type="region of interest" description="Disordered" evidence="1">
    <location>
        <begin position="37"/>
        <end position="67"/>
    </location>
</feature>
<dbReference type="PROSITE" id="PS51257">
    <property type="entry name" value="PROKAR_LIPOPROTEIN"/>
    <property type="match status" value="1"/>
</dbReference>
<keyword evidence="4" id="KW-1185">Reference proteome</keyword>
<dbReference type="Proteomes" id="UP000193144">
    <property type="component" value="Unassembled WGS sequence"/>
</dbReference>
<protein>
    <recommendedName>
        <fullName evidence="2">DUF7730 domain-containing protein</fullName>
    </recommendedName>
</protein>
<dbReference type="AlphaFoldDB" id="A0A1Y1ZZ07"/>
<evidence type="ECO:0000313" key="3">
    <source>
        <dbReference type="EMBL" id="ORY15420.1"/>
    </source>
</evidence>
<name>A0A1Y1ZZ07_9PLEO</name>
<proteinExistence type="predicted"/>
<reference evidence="3 4" key="1">
    <citation type="submission" date="2016-07" db="EMBL/GenBank/DDBJ databases">
        <title>Pervasive Adenine N6-methylation of Active Genes in Fungi.</title>
        <authorList>
            <consortium name="DOE Joint Genome Institute"/>
            <person name="Mondo S.J."/>
            <person name="Dannebaum R.O."/>
            <person name="Kuo R.C."/>
            <person name="Labutti K."/>
            <person name="Haridas S."/>
            <person name="Kuo A."/>
            <person name="Salamov A."/>
            <person name="Ahrendt S.R."/>
            <person name="Lipzen A."/>
            <person name="Sullivan W."/>
            <person name="Andreopoulos W.B."/>
            <person name="Clum A."/>
            <person name="Lindquist E."/>
            <person name="Daum C."/>
            <person name="Ramamoorthy G.K."/>
            <person name="Gryganskyi A."/>
            <person name="Culley D."/>
            <person name="Magnuson J.K."/>
            <person name="James T.Y."/>
            <person name="O'Malley M.A."/>
            <person name="Stajich J.E."/>
            <person name="Spatafora J.W."/>
            <person name="Visel A."/>
            <person name="Grigoriev I.V."/>
        </authorList>
    </citation>
    <scope>NUCLEOTIDE SEQUENCE [LARGE SCALE GENOMIC DNA]</scope>
    <source>
        <strain evidence="3 4">CBS 115471</strain>
    </source>
</reference>
<accession>A0A1Y1ZZ07</accession>
<dbReference type="STRING" id="1231657.A0A1Y1ZZ07"/>
<gene>
    <name evidence="3" type="ORF">BCR34DRAFT_585068</name>
</gene>
<dbReference type="InterPro" id="IPR056632">
    <property type="entry name" value="DUF7730"/>
</dbReference>
<dbReference type="PANTHER" id="PTHR38790">
    <property type="entry name" value="2EXR DOMAIN-CONTAINING PROTEIN-RELATED"/>
    <property type="match status" value="1"/>
</dbReference>
<organism evidence="3 4">
    <name type="scientific">Clohesyomyces aquaticus</name>
    <dbReference type="NCBI Taxonomy" id="1231657"/>
    <lineage>
        <taxon>Eukaryota</taxon>
        <taxon>Fungi</taxon>
        <taxon>Dikarya</taxon>
        <taxon>Ascomycota</taxon>
        <taxon>Pezizomycotina</taxon>
        <taxon>Dothideomycetes</taxon>
        <taxon>Pleosporomycetidae</taxon>
        <taxon>Pleosporales</taxon>
        <taxon>Lindgomycetaceae</taxon>
        <taxon>Clohesyomyces</taxon>
    </lineage>
</organism>
<comment type="caution">
    <text evidence="3">The sequence shown here is derived from an EMBL/GenBank/DDBJ whole genome shotgun (WGS) entry which is preliminary data.</text>
</comment>